<organism evidence="1">
    <name type="scientific">mine drainage metagenome</name>
    <dbReference type="NCBI Taxonomy" id="410659"/>
    <lineage>
        <taxon>unclassified sequences</taxon>
        <taxon>metagenomes</taxon>
        <taxon>ecological metagenomes</taxon>
    </lineage>
</organism>
<dbReference type="EMBL" id="MLJW01004072">
    <property type="protein sequence ID" value="OIQ70706.1"/>
    <property type="molecule type" value="Genomic_DNA"/>
</dbReference>
<name>A0A1J5PHK6_9ZZZZ</name>
<protein>
    <submittedName>
        <fullName evidence="1">Uncharacterized protein</fullName>
    </submittedName>
</protein>
<reference evidence="1" key="1">
    <citation type="submission" date="2016-10" db="EMBL/GenBank/DDBJ databases">
        <title>Sequence of Gallionella enrichment culture.</title>
        <authorList>
            <person name="Poehlein A."/>
            <person name="Muehling M."/>
            <person name="Daniel R."/>
        </authorList>
    </citation>
    <scope>NUCLEOTIDE SEQUENCE</scope>
</reference>
<dbReference type="AlphaFoldDB" id="A0A1J5PHK6"/>
<comment type="caution">
    <text evidence="1">The sequence shown here is derived from an EMBL/GenBank/DDBJ whole genome shotgun (WGS) entry which is preliminary data.</text>
</comment>
<proteinExistence type="predicted"/>
<sequence length="74" mass="8652">MQPSTQKKIGKRPEKEQVTLTDTLHDTWRVMKPFVHFSVKALKVMAHALIFIVKHIPKPEEHQPESKKDKVIKI</sequence>
<gene>
    <name evidence="1" type="ORF">GALL_476770</name>
</gene>
<evidence type="ECO:0000313" key="1">
    <source>
        <dbReference type="EMBL" id="OIQ70706.1"/>
    </source>
</evidence>
<accession>A0A1J5PHK6</accession>